<name>A0A9D2M1M2_9FIRM</name>
<keyword evidence="6" id="KW-0282">Flagellum</keyword>
<evidence type="ECO:0000259" key="4">
    <source>
        <dbReference type="Pfam" id="PF06429"/>
    </source>
</evidence>
<dbReference type="InterPro" id="IPR010930">
    <property type="entry name" value="Flg_bb/hook_C_dom"/>
</dbReference>
<dbReference type="PANTHER" id="PTHR30435">
    <property type="entry name" value="FLAGELLAR PROTEIN"/>
    <property type="match status" value="1"/>
</dbReference>
<evidence type="ECO:0000259" key="5">
    <source>
        <dbReference type="Pfam" id="PF22692"/>
    </source>
</evidence>
<gene>
    <name evidence="6" type="ORF">H9943_04960</name>
</gene>
<evidence type="ECO:0000256" key="1">
    <source>
        <dbReference type="ARBA" id="ARBA00009677"/>
    </source>
</evidence>
<reference evidence="6" key="1">
    <citation type="journal article" date="2021" name="PeerJ">
        <title>Extensive microbial diversity within the chicken gut microbiome revealed by metagenomics and culture.</title>
        <authorList>
            <person name="Gilroy R."/>
            <person name="Ravi A."/>
            <person name="Getino M."/>
            <person name="Pursley I."/>
            <person name="Horton D.L."/>
            <person name="Alikhan N.F."/>
            <person name="Baker D."/>
            <person name="Gharbi K."/>
            <person name="Hall N."/>
            <person name="Watson M."/>
            <person name="Adriaenssens E.M."/>
            <person name="Foster-Nyarko E."/>
            <person name="Jarju S."/>
            <person name="Secka A."/>
            <person name="Antonio M."/>
            <person name="Oren A."/>
            <person name="Chaudhuri R.R."/>
            <person name="La Ragione R."/>
            <person name="Hildebrand F."/>
            <person name="Pallen M.J."/>
        </authorList>
    </citation>
    <scope>NUCLEOTIDE SEQUENCE</scope>
    <source>
        <strain evidence="6">ChiBcec8-14828</strain>
    </source>
</reference>
<dbReference type="Pfam" id="PF22692">
    <property type="entry name" value="LlgE_F_G_D1"/>
    <property type="match status" value="1"/>
</dbReference>
<dbReference type="NCBIfam" id="TIGR03506">
    <property type="entry name" value="FlgEFG_subfam"/>
    <property type="match status" value="1"/>
</dbReference>
<dbReference type="InterPro" id="IPR053967">
    <property type="entry name" value="LlgE_F_G-like_D1"/>
</dbReference>
<keyword evidence="2" id="KW-0975">Bacterial flagellum</keyword>
<dbReference type="SUPFAM" id="SSF117143">
    <property type="entry name" value="Flagellar hook protein flgE"/>
    <property type="match status" value="1"/>
</dbReference>
<dbReference type="GO" id="GO:0009425">
    <property type="term" value="C:bacterial-type flagellum basal body"/>
    <property type="evidence" value="ECO:0007669"/>
    <property type="project" value="UniProtKB-SubCell"/>
</dbReference>
<dbReference type="InterPro" id="IPR037925">
    <property type="entry name" value="FlgE/F/G-like"/>
</dbReference>
<organism evidence="6 7">
    <name type="scientific">Candidatus Ruthenibacterium avium</name>
    <dbReference type="NCBI Taxonomy" id="2838751"/>
    <lineage>
        <taxon>Bacteria</taxon>
        <taxon>Bacillati</taxon>
        <taxon>Bacillota</taxon>
        <taxon>Clostridia</taxon>
        <taxon>Eubacteriales</taxon>
        <taxon>Oscillospiraceae</taxon>
        <taxon>Ruthenibacterium</taxon>
    </lineage>
</organism>
<evidence type="ECO:0000313" key="7">
    <source>
        <dbReference type="Proteomes" id="UP000824209"/>
    </source>
</evidence>
<comment type="subcellular location">
    <subcellularLocation>
        <location evidence="2">Bacterial flagellum basal body</location>
    </subcellularLocation>
</comment>
<dbReference type="Pfam" id="PF06429">
    <property type="entry name" value="Flg_bbr_C"/>
    <property type="match status" value="1"/>
</dbReference>
<accession>A0A9D2M1M2</accession>
<dbReference type="PANTHER" id="PTHR30435:SF19">
    <property type="entry name" value="FLAGELLAR BASAL-BODY ROD PROTEIN FLGG"/>
    <property type="match status" value="1"/>
</dbReference>
<keyword evidence="6" id="KW-0969">Cilium</keyword>
<reference evidence="6" key="2">
    <citation type="submission" date="2021-04" db="EMBL/GenBank/DDBJ databases">
        <authorList>
            <person name="Gilroy R."/>
        </authorList>
    </citation>
    <scope>NUCLEOTIDE SEQUENCE</scope>
    <source>
        <strain evidence="6">ChiBcec8-14828</strain>
    </source>
</reference>
<dbReference type="AlphaFoldDB" id="A0A9D2M1M2"/>
<proteinExistence type="inferred from homology"/>
<comment type="similarity">
    <text evidence="1 2">Belongs to the flagella basal body rod proteins family.</text>
</comment>
<protein>
    <submittedName>
        <fullName evidence="6">Flagellar hook-basal body protein</fullName>
    </submittedName>
</protein>
<dbReference type="InterPro" id="IPR020013">
    <property type="entry name" value="Flagellar_FlgE/F/G"/>
</dbReference>
<keyword evidence="6" id="KW-0966">Cell projection</keyword>
<dbReference type="EMBL" id="DWYA01000048">
    <property type="protein sequence ID" value="HJB39731.1"/>
    <property type="molecule type" value="Genomic_DNA"/>
</dbReference>
<sequence length="249" mass="26260">MHSGFYTIASGMLTRQRELDTIGNNLSNLQTPGYRSDRIVTSAFELGLLQQQEGGTERILSDGGSPVTIVGDSVTVMTGGDFQSTGRTLDIAIGGDGFFNVQGQDGTTYLTRNGQFTVDDQGYLTLAGMGRVLGQGGPLMVGSDQVSVDATGNVYNAAGALVGTLSITRQADNTVLEKMDNGAFTAPQGAVNAQGYTIYQGVLERSNVDMNQELTSFISAQRAFQTCSSALQMIDDLDQKAASKIAAIQ</sequence>
<dbReference type="GO" id="GO:0071978">
    <property type="term" value="P:bacterial-type flagellum-dependent swarming motility"/>
    <property type="evidence" value="ECO:0007669"/>
    <property type="project" value="TreeGrafter"/>
</dbReference>
<dbReference type="InterPro" id="IPR001444">
    <property type="entry name" value="Flag_bb_rod_N"/>
</dbReference>
<feature type="domain" description="Flagellar hook protein FlgE/F/G-like D1" evidence="5">
    <location>
        <begin position="92"/>
        <end position="155"/>
    </location>
</feature>
<comment type="caution">
    <text evidence="6">The sequence shown here is derived from an EMBL/GenBank/DDBJ whole genome shotgun (WGS) entry which is preliminary data.</text>
</comment>
<dbReference type="Proteomes" id="UP000824209">
    <property type="component" value="Unassembled WGS sequence"/>
</dbReference>
<evidence type="ECO:0000259" key="3">
    <source>
        <dbReference type="Pfam" id="PF00460"/>
    </source>
</evidence>
<feature type="domain" description="Flagellar basal-body/hook protein C-terminal" evidence="4">
    <location>
        <begin position="200"/>
        <end position="242"/>
    </location>
</feature>
<evidence type="ECO:0000313" key="6">
    <source>
        <dbReference type="EMBL" id="HJB39731.1"/>
    </source>
</evidence>
<evidence type="ECO:0000256" key="2">
    <source>
        <dbReference type="RuleBase" id="RU362116"/>
    </source>
</evidence>
<dbReference type="Pfam" id="PF00460">
    <property type="entry name" value="Flg_bb_rod"/>
    <property type="match status" value="1"/>
</dbReference>
<feature type="domain" description="Flagellar basal body rod protein N-terminal" evidence="3">
    <location>
        <begin position="5"/>
        <end position="35"/>
    </location>
</feature>